<evidence type="ECO:0000313" key="3">
    <source>
        <dbReference type="Proteomes" id="UP000484255"/>
    </source>
</evidence>
<dbReference type="InterPro" id="IPR011385">
    <property type="entry name" value="Site-sp_rcmbase"/>
</dbReference>
<reference evidence="2 3" key="1">
    <citation type="submission" date="2020-02" db="EMBL/GenBank/DDBJ databases">
        <title>Ideonella bacterium strain TBM-1.</title>
        <authorList>
            <person name="Chen W.-M."/>
        </authorList>
    </citation>
    <scope>NUCLEOTIDE SEQUENCE [LARGE SCALE GENOMIC DNA]</scope>
    <source>
        <strain evidence="2 3">TBM-1</strain>
    </source>
</reference>
<feature type="transmembrane region" description="Helical" evidence="1">
    <location>
        <begin position="372"/>
        <end position="391"/>
    </location>
</feature>
<dbReference type="AlphaFoldDB" id="A0A7C9PGP8"/>
<accession>A0A7C9PGP8</accession>
<comment type="caution">
    <text evidence="2">The sequence shown here is derived from an EMBL/GenBank/DDBJ whole genome shotgun (WGS) entry which is preliminary data.</text>
</comment>
<name>A0A7C9PGP8_9BURK</name>
<dbReference type="EMBL" id="JAAGOH010000006">
    <property type="protein sequence ID" value="NDY90972.1"/>
    <property type="molecule type" value="Genomic_DNA"/>
</dbReference>
<dbReference type="Pfam" id="PF10136">
    <property type="entry name" value="SpecificRecomb"/>
    <property type="match status" value="1"/>
</dbReference>
<feature type="transmembrane region" description="Helical" evidence="1">
    <location>
        <begin position="609"/>
        <end position="637"/>
    </location>
</feature>
<gene>
    <name evidence="2" type="ORF">G3A44_07160</name>
</gene>
<evidence type="ECO:0000313" key="2">
    <source>
        <dbReference type="EMBL" id="NDY90972.1"/>
    </source>
</evidence>
<proteinExistence type="predicted"/>
<feature type="transmembrane region" description="Helical" evidence="1">
    <location>
        <begin position="449"/>
        <end position="470"/>
    </location>
</feature>
<keyword evidence="1" id="KW-1133">Transmembrane helix</keyword>
<keyword evidence="3" id="KW-1185">Reference proteome</keyword>
<evidence type="ECO:0000256" key="1">
    <source>
        <dbReference type="SAM" id="Phobius"/>
    </source>
</evidence>
<feature type="transmembrane region" description="Helical" evidence="1">
    <location>
        <begin position="557"/>
        <end position="579"/>
    </location>
</feature>
<dbReference type="RefSeq" id="WP_163456827.1">
    <property type="nucleotide sequence ID" value="NZ_JAAGOH010000006.1"/>
</dbReference>
<dbReference type="Proteomes" id="UP000484255">
    <property type="component" value="Unassembled WGS sequence"/>
</dbReference>
<dbReference type="PIRSF" id="PIRSF015380">
    <property type="entry name" value="Site-sp_rcmb"/>
    <property type="match status" value="1"/>
</dbReference>
<protein>
    <submittedName>
        <fullName evidence="2">Site-specific recombinase</fullName>
    </submittedName>
</protein>
<keyword evidence="1" id="KW-0472">Membrane</keyword>
<organism evidence="2 3">
    <name type="scientific">Ideonella livida</name>
    <dbReference type="NCBI Taxonomy" id="2707176"/>
    <lineage>
        <taxon>Bacteria</taxon>
        <taxon>Pseudomonadati</taxon>
        <taxon>Pseudomonadota</taxon>
        <taxon>Betaproteobacteria</taxon>
        <taxon>Burkholderiales</taxon>
        <taxon>Sphaerotilaceae</taxon>
        <taxon>Ideonella</taxon>
    </lineage>
</organism>
<feature type="transmembrane region" description="Helical" evidence="1">
    <location>
        <begin position="490"/>
        <end position="515"/>
    </location>
</feature>
<sequence length="670" mass="71742">MAGVLVDLSSLLAQADPQAPAAQRHAWLLAVLDWLRQPGPPSAYAPGDLPPPEELRPWPVRRLAHLLEVLDQQPEPRARVVALLQASLAGLDATGLLADHGFPPRPGFLSELGERLRMAWLPGTPETRDLGELFALLFAHAEDAVWLQALDAPLLARVVALLAPGSGAPGEGARQAVIESVQLLAGQVRASGLSGGMRRRMDPQALGARPFQALVQCAEDLDEPDRREAALAALPAVLAGCTRAADSVRQHLDEHGISVELVFQIEQIHARADRLLSLLPLAAAPQDLGAWQALLLHLLQRGQERRGIGRLFGRHYALLARKVTERSAETGEHYITRTRDEYRALLRQAAGGGVVIAGTTFLKFALGALGLSIFWAGFWAGMNYAASFVLVQLMHWTVATKQPAMTAPAMAARLEAVQAAAGAGGDRDAAVEGFVDEVAHLLRSQMAGILGNLLLVVPVVLLGQGLAQALVGSPLVGTASAGYVLHSLTLLGPTALFAAFTGVLLFASSLIAGWVENGFVYHRLESRLAHHPRLVRLAGAARAARWAGWWRRHISGLAANVSLGLMLGIVPAVGTFFGLPLEVRHVTLAAGQLAAAVGALGPDLLQQPAFWWCVAAIPVIGLLNLGVSFTLAFRVALASRGLRLQDRHLITQALRRRWRQQARSFFLPPH</sequence>
<keyword evidence="1" id="KW-0812">Transmembrane</keyword>